<organism evidence="4 5">
    <name type="scientific">Microbacterium galbum</name>
    <dbReference type="NCBI Taxonomy" id="3075994"/>
    <lineage>
        <taxon>Bacteria</taxon>
        <taxon>Bacillati</taxon>
        <taxon>Actinomycetota</taxon>
        <taxon>Actinomycetes</taxon>
        <taxon>Micrococcales</taxon>
        <taxon>Microbacteriaceae</taxon>
        <taxon>Microbacterium</taxon>
    </lineage>
</organism>
<dbReference type="InterPro" id="IPR014756">
    <property type="entry name" value="Ig_E-set"/>
</dbReference>
<feature type="transmembrane region" description="Helical" evidence="2">
    <location>
        <begin position="98"/>
        <end position="116"/>
    </location>
</feature>
<name>A0ABU3T778_9MICO</name>
<feature type="transmembrane region" description="Helical" evidence="2">
    <location>
        <begin position="71"/>
        <end position="91"/>
    </location>
</feature>
<keyword evidence="2" id="KW-1133">Transmembrane helix</keyword>
<dbReference type="RefSeq" id="WP_315994411.1">
    <property type="nucleotide sequence ID" value="NZ_JAWDIS010000001.1"/>
</dbReference>
<evidence type="ECO:0000313" key="5">
    <source>
        <dbReference type="Proteomes" id="UP001263371"/>
    </source>
</evidence>
<evidence type="ECO:0000256" key="2">
    <source>
        <dbReference type="SAM" id="Phobius"/>
    </source>
</evidence>
<keyword evidence="2" id="KW-0812">Transmembrane</keyword>
<reference evidence="4 5" key="1">
    <citation type="submission" date="2023-09" db="EMBL/GenBank/DDBJ databases">
        <title>Microbacterium fusihabitans sp. nov., Microbacterium phycihabitans sp. nov., and Microbacterium cervinum sp. nov., isolated from dried seaweeds of beach.</title>
        <authorList>
            <person name="Lee S.D."/>
        </authorList>
    </citation>
    <scope>NUCLEOTIDE SEQUENCE [LARGE SCALE GENOMIC DNA]</scope>
    <source>
        <strain evidence="4 5">KSW4-17</strain>
    </source>
</reference>
<protein>
    <submittedName>
        <fullName evidence="4">Molybdopterin-dependent oxidoreductase</fullName>
    </submittedName>
</protein>
<dbReference type="Proteomes" id="UP001263371">
    <property type="component" value="Unassembled WGS sequence"/>
</dbReference>
<dbReference type="Gene3D" id="2.60.40.650">
    <property type="match status" value="1"/>
</dbReference>
<proteinExistence type="predicted"/>
<feature type="domain" description="Oxidoreductase molybdopterin-binding" evidence="3">
    <location>
        <begin position="243"/>
        <end position="395"/>
    </location>
</feature>
<dbReference type="Gene3D" id="3.90.420.10">
    <property type="entry name" value="Oxidoreductase, molybdopterin-binding domain"/>
    <property type="match status" value="1"/>
</dbReference>
<sequence length="516" mass="53076">MTPAPSRLRDLPAVVAGIAATVLGAGLGELAAALVAPSASPFAVIGGAMIDLAPAWAKDLAIDLFGTGDKAALLVGIAVLLLVVAGVAGALENRRPPWGRVVLAGLGALGAVVSLTRADAGLLSPVPSLIAGAGAALVGALLVGRLRRPPRRPVADPRADEGVTRRGVLALSGVAVMAGALAAFGSVALSGGARAISAVRSALRLPQPATTTTVPDAADLGIDGLSPVITPSADFYRIDTALVVPQVDPATWTLRVHGLVEQEVVLRWDDLVALPQKETVATLVCVSNEVGGSLIGTARWLGVPIRDILARAKPTAEADMVLSRSVDGFTASSPLEALTDDRDALLAIGMNGEPLPIEHGFPVRMVVPGLYGYVSATKWVSELEVTRFDRAEGYWTPRGWSERGPVKLQSRIDVPRAGARVEPGSTVIAGVAWHNHVGVAGVEVQVDDGPWQPATLATAISADTWVQWSLPWEATSGLHTARCRAISADGSTQTSDQAPPAPDGATGWDEATISVA</sequence>
<keyword evidence="2" id="KW-0472">Membrane</keyword>
<feature type="region of interest" description="Disordered" evidence="1">
    <location>
        <begin position="488"/>
        <end position="516"/>
    </location>
</feature>
<accession>A0ABU3T778</accession>
<keyword evidence="5" id="KW-1185">Reference proteome</keyword>
<feature type="transmembrane region" description="Helical" evidence="2">
    <location>
        <begin position="12"/>
        <end position="36"/>
    </location>
</feature>
<evidence type="ECO:0000256" key="1">
    <source>
        <dbReference type="SAM" id="MobiDB-lite"/>
    </source>
</evidence>
<feature type="transmembrane region" description="Helical" evidence="2">
    <location>
        <begin position="167"/>
        <end position="189"/>
    </location>
</feature>
<dbReference type="EMBL" id="JAWDIS010000001">
    <property type="protein sequence ID" value="MDU0367225.1"/>
    <property type="molecule type" value="Genomic_DNA"/>
</dbReference>
<dbReference type="SUPFAM" id="SSF81296">
    <property type="entry name" value="E set domains"/>
    <property type="match status" value="1"/>
</dbReference>
<dbReference type="Pfam" id="PF00174">
    <property type="entry name" value="Oxidored_molyb"/>
    <property type="match status" value="1"/>
</dbReference>
<dbReference type="PANTHER" id="PTHR19372:SF7">
    <property type="entry name" value="SULFITE OXIDASE, MITOCHONDRIAL"/>
    <property type="match status" value="1"/>
</dbReference>
<dbReference type="InterPro" id="IPR000572">
    <property type="entry name" value="OxRdtase_Mopterin-bd_dom"/>
</dbReference>
<dbReference type="SUPFAM" id="SSF56524">
    <property type="entry name" value="Oxidoreductase molybdopterin-binding domain"/>
    <property type="match status" value="1"/>
</dbReference>
<dbReference type="InterPro" id="IPR036374">
    <property type="entry name" value="OxRdtase_Mopterin-bd_sf"/>
</dbReference>
<evidence type="ECO:0000259" key="3">
    <source>
        <dbReference type="Pfam" id="PF00174"/>
    </source>
</evidence>
<comment type="caution">
    <text evidence="4">The sequence shown here is derived from an EMBL/GenBank/DDBJ whole genome shotgun (WGS) entry which is preliminary data.</text>
</comment>
<dbReference type="PANTHER" id="PTHR19372">
    <property type="entry name" value="SULFITE REDUCTASE"/>
    <property type="match status" value="1"/>
</dbReference>
<gene>
    <name evidence="4" type="ORF">RWH45_08350</name>
</gene>
<evidence type="ECO:0000313" key="4">
    <source>
        <dbReference type="EMBL" id="MDU0367225.1"/>
    </source>
</evidence>
<feature type="transmembrane region" description="Helical" evidence="2">
    <location>
        <begin position="128"/>
        <end position="146"/>
    </location>
</feature>